<dbReference type="Gene3D" id="1.10.12.10">
    <property type="entry name" value="Lyase 2-enoyl-coa Hydratase, Chain A, domain 2"/>
    <property type="match status" value="1"/>
</dbReference>
<dbReference type="InterPro" id="IPR001753">
    <property type="entry name" value="Enoyl-CoA_hydra/iso"/>
</dbReference>
<dbReference type="NCBIfam" id="NF046063">
    <property type="entry name" value="oxepin_alt"/>
    <property type="match status" value="1"/>
</dbReference>
<evidence type="ECO:0000313" key="3">
    <source>
        <dbReference type="EMBL" id="NYZ23776.1"/>
    </source>
</evidence>
<dbReference type="PANTHER" id="PTHR43459:SF1">
    <property type="entry name" value="EG:BACN32G11.4 PROTEIN"/>
    <property type="match status" value="1"/>
</dbReference>
<organism evidence="3 4">
    <name type="scientific">Azospirillum oleiclasticum</name>
    <dbReference type="NCBI Taxonomy" id="2735135"/>
    <lineage>
        <taxon>Bacteria</taxon>
        <taxon>Pseudomonadati</taxon>
        <taxon>Pseudomonadota</taxon>
        <taxon>Alphaproteobacteria</taxon>
        <taxon>Rhodospirillales</taxon>
        <taxon>Azospirillaceae</taxon>
        <taxon>Azospirillum</taxon>
    </lineage>
</organism>
<gene>
    <name evidence="3" type="ORF">HND93_29095</name>
</gene>
<evidence type="ECO:0000313" key="4">
    <source>
        <dbReference type="Proteomes" id="UP000584642"/>
    </source>
</evidence>
<dbReference type="Pfam" id="PF00378">
    <property type="entry name" value="ECH_1"/>
    <property type="match status" value="1"/>
</dbReference>
<dbReference type="EC" id="4.2.1.17" evidence="3"/>
<dbReference type="PROSITE" id="PS00166">
    <property type="entry name" value="ENOYL_COA_HYDRATASE"/>
    <property type="match status" value="1"/>
</dbReference>
<protein>
    <submittedName>
        <fullName evidence="3">Enoyl-CoA hydratase</fullName>
        <ecNumber evidence="3">4.2.1.17</ecNumber>
    </submittedName>
</protein>
<sequence>MTNHLAVERKGRVLVLTMNDPDSRNALGVDMMAQARDALDEGAHNAEVGAIVLTGAGGAFSSGGHLTNLYDHVGRSRSVQRNGIERFHGWIRALRDCPKPVIAAVEGPAAGAGFALALACDLIVAADDARFLTAYVKVGLSSDGGASVSLARALPQQLVTELLLDGGPVTPKRLYDLGVVNRVVASGQALAEAEAWAEKLAEGPQAAMGRLKKLIEMGYGNFATQLARESDLFVESLHHAEADEGISAFFAKRPPKFHG</sequence>
<keyword evidence="3" id="KW-0456">Lyase</keyword>
<evidence type="ECO:0000256" key="1">
    <source>
        <dbReference type="ARBA" id="ARBA00005254"/>
    </source>
</evidence>
<name>A0ABX2THP2_9PROT</name>
<comment type="caution">
    <text evidence="3">The sequence shown here is derived from an EMBL/GenBank/DDBJ whole genome shotgun (WGS) entry which is preliminary data.</text>
</comment>
<dbReference type="NCBIfam" id="NF005700">
    <property type="entry name" value="PRK07511.1"/>
    <property type="match status" value="1"/>
</dbReference>
<dbReference type="InterPro" id="IPR018376">
    <property type="entry name" value="Enoyl-CoA_hyd/isom_CS"/>
</dbReference>
<dbReference type="SUPFAM" id="SSF52096">
    <property type="entry name" value="ClpP/crotonase"/>
    <property type="match status" value="1"/>
</dbReference>
<proteinExistence type="inferred from homology"/>
<dbReference type="PANTHER" id="PTHR43459">
    <property type="entry name" value="ENOYL-COA HYDRATASE"/>
    <property type="match status" value="1"/>
</dbReference>
<dbReference type="InterPro" id="IPR014748">
    <property type="entry name" value="Enoyl-CoA_hydra_C"/>
</dbReference>
<dbReference type="InterPro" id="IPR029045">
    <property type="entry name" value="ClpP/crotonase-like_dom_sf"/>
</dbReference>
<comment type="similarity">
    <text evidence="1 2">Belongs to the enoyl-CoA hydratase/isomerase family.</text>
</comment>
<dbReference type="GO" id="GO:0004300">
    <property type="term" value="F:enoyl-CoA hydratase activity"/>
    <property type="evidence" value="ECO:0007669"/>
    <property type="project" value="UniProtKB-EC"/>
</dbReference>
<dbReference type="CDD" id="cd06558">
    <property type="entry name" value="crotonase-like"/>
    <property type="match status" value="1"/>
</dbReference>
<keyword evidence="4" id="KW-1185">Reference proteome</keyword>
<dbReference type="RefSeq" id="WP_180285549.1">
    <property type="nucleotide sequence ID" value="NZ_JABFDB010000031.1"/>
</dbReference>
<dbReference type="Gene3D" id="3.90.226.10">
    <property type="entry name" value="2-enoyl-CoA Hydratase, Chain A, domain 1"/>
    <property type="match status" value="1"/>
</dbReference>
<dbReference type="EMBL" id="JABFDB010000031">
    <property type="protein sequence ID" value="NYZ23776.1"/>
    <property type="molecule type" value="Genomic_DNA"/>
</dbReference>
<accession>A0ABX2THP2</accession>
<evidence type="ECO:0000256" key="2">
    <source>
        <dbReference type="RuleBase" id="RU003707"/>
    </source>
</evidence>
<dbReference type="Proteomes" id="UP000584642">
    <property type="component" value="Unassembled WGS sequence"/>
</dbReference>
<reference evidence="3 4" key="1">
    <citation type="submission" date="2020-05" db="EMBL/GenBank/DDBJ databases">
        <title>Azospirillum oleiclasticum sp. nov, a nitrogen-fixing and heavy crude oil-emulsifying bacterium isolated from the crude oil of Yumen Oilfield.</title>
        <authorList>
            <person name="Wu D."/>
            <person name="Cai M."/>
            <person name="Zhang X."/>
        </authorList>
    </citation>
    <scope>NUCLEOTIDE SEQUENCE [LARGE SCALE GENOMIC DNA]</scope>
    <source>
        <strain evidence="3 4">ROY-1-1-2</strain>
    </source>
</reference>